<feature type="compositionally biased region" description="Polar residues" evidence="2">
    <location>
        <begin position="77"/>
        <end position="90"/>
    </location>
</feature>
<evidence type="ECO:0000313" key="5">
    <source>
        <dbReference type="Proteomes" id="UP001152888"/>
    </source>
</evidence>
<dbReference type="CDD" id="cd00063">
    <property type="entry name" value="FN3"/>
    <property type="match status" value="2"/>
</dbReference>
<feature type="compositionally biased region" description="Polar residues" evidence="2">
    <location>
        <begin position="8"/>
        <end position="21"/>
    </location>
</feature>
<reference evidence="4" key="1">
    <citation type="submission" date="2022-03" db="EMBL/GenBank/DDBJ databases">
        <authorList>
            <person name="Sayadi A."/>
        </authorList>
    </citation>
    <scope>NUCLEOTIDE SEQUENCE</scope>
</reference>
<accession>A0A9P0PJ12</accession>
<dbReference type="PANTHER" id="PTHR46003:SF1">
    <property type="entry name" value="HOST CELL FACTOR"/>
    <property type="match status" value="1"/>
</dbReference>
<organism evidence="4 5">
    <name type="scientific">Acanthoscelides obtectus</name>
    <name type="common">Bean weevil</name>
    <name type="synonym">Bruchus obtectus</name>
    <dbReference type="NCBI Taxonomy" id="200917"/>
    <lineage>
        <taxon>Eukaryota</taxon>
        <taxon>Metazoa</taxon>
        <taxon>Ecdysozoa</taxon>
        <taxon>Arthropoda</taxon>
        <taxon>Hexapoda</taxon>
        <taxon>Insecta</taxon>
        <taxon>Pterygota</taxon>
        <taxon>Neoptera</taxon>
        <taxon>Endopterygota</taxon>
        <taxon>Coleoptera</taxon>
        <taxon>Polyphaga</taxon>
        <taxon>Cucujiformia</taxon>
        <taxon>Chrysomeloidea</taxon>
        <taxon>Chrysomelidae</taxon>
        <taxon>Bruchinae</taxon>
        <taxon>Bruchini</taxon>
        <taxon>Acanthoscelides</taxon>
    </lineage>
</organism>
<feature type="compositionally biased region" description="Basic and acidic residues" evidence="2">
    <location>
        <begin position="114"/>
        <end position="124"/>
    </location>
</feature>
<dbReference type="InterPro" id="IPR013783">
    <property type="entry name" value="Ig-like_fold"/>
</dbReference>
<feature type="compositionally biased region" description="Basic and acidic residues" evidence="2">
    <location>
        <begin position="49"/>
        <end position="72"/>
    </location>
</feature>
<dbReference type="GO" id="GO:0006338">
    <property type="term" value="P:chromatin remodeling"/>
    <property type="evidence" value="ECO:0007669"/>
    <property type="project" value="TreeGrafter"/>
</dbReference>
<dbReference type="SMART" id="SM00060">
    <property type="entry name" value="FN3"/>
    <property type="match status" value="2"/>
</dbReference>
<dbReference type="GO" id="GO:0003713">
    <property type="term" value="F:transcription coactivator activity"/>
    <property type="evidence" value="ECO:0007669"/>
    <property type="project" value="TreeGrafter"/>
</dbReference>
<evidence type="ECO:0000256" key="1">
    <source>
        <dbReference type="ARBA" id="ARBA00022441"/>
    </source>
</evidence>
<feature type="compositionally biased region" description="Low complexity" evidence="2">
    <location>
        <begin position="102"/>
        <end position="113"/>
    </location>
</feature>
<dbReference type="GO" id="GO:0035097">
    <property type="term" value="C:histone methyltransferase complex"/>
    <property type="evidence" value="ECO:0007669"/>
    <property type="project" value="TreeGrafter"/>
</dbReference>
<comment type="caution">
    <text evidence="4">The sequence shown here is derived from an EMBL/GenBank/DDBJ whole genome shotgun (WGS) entry which is preliminary data.</text>
</comment>
<protein>
    <recommendedName>
        <fullName evidence="3">Fibronectin type-III domain-containing protein</fullName>
    </recommendedName>
</protein>
<evidence type="ECO:0000259" key="3">
    <source>
        <dbReference type="PROSITE" id="PS50853"/>
    </source>
</evidence>
<dbReference type="OrthoDB" id="10001928at2759"/>
<dbReference type="PROSITE" id="PS50853">
    <property type="entry name" value="FN3"/>
    <property type="match status" value="1"/>
</dbReference>
<dbReference type="Pfam" id="PF00041">
    <property type="entry name" value="fn3"/>
    <property type="match status" value="1"/>
</dbReference>
<proteinExistence type="predicted"/>
<dbReference type="InterPro" id="IPR043536">
    <property type="entry name" value="HCF1/2"/>
</dbReference>
<dbReference type="PANTHER" id="PTHR46003">
    <property type="entry name" value="HOST CELL FACTOR"/>
    <property type="match status" value="1"/>
</dbReference>
<sequence length="345" mass="37963">MEPDSEFDSSFTGDSQQTGESSLDEQKDETPGRSAKQVSPGKRGHILKKVTELDEIKQEEVDLDDSSVKMEPDSEFDSSFTGDSQQTGESSLDEQKDDSVSDDPLTALAPAALDHSKEYKKTEPTDSEQPAKDTWYTVGFVKGNSFDVNNYFLLEGDIADLTINNLPDLSHYPKMNLEPGTTYKFRVVAINSVGRGEWSEVSAFRTGLPGFPGAPSAIKIEKSADGAHLSWEPASTNQGEILEYSVFLAVRGKDKTNPPGQFAFERVYCGPNNMCVVNFTSLAAAHLDTSTKAAIIFRIAAKNDKGYGLATQVRWLQDLQATNKPTKRVPDGVHQVKKIKYEEDM</sequence>
<dbReference type="Gene3D" id="2.60.40.10">
    <property type="entry name" value="Immunoglobulins"/>
    <property type="match status" value="2"/>
</dbReference>
<feature type="region of interest" description="Disordered" evidence="2">
    <location>
        <begin position="1"/>
        <end position="130"/>
    </location>
</feature>
<evidence type="ECO:0000313" key="4">
    <source>
        <dbReference type="EMBL" id="CAH1982634.1"/>
    </source>
</evidence>
<dbReference type="SUPFAM" id="SSF49265">
    <property type="entry name" value="Fibronectin type III"/>
    <property type="match status" value="1"/>
</dbReference>
<dbReference type="AlphaFoldDB" id="A0A9P0PJ12"/>
<dbReference type="EMBL" id="CAKOFQ010006924">
    <property type="protein sequence ID" value="CAH1982634.1"/>
    <property type="molecule type" value="Genomic_DNA"/>
</dbReference>
<dbReference type="Proteomes" id="UP001152888">
    <property type="component" value="Unassembled WGS sequence"/>
</dbReference>
<keyword evidence="1" id="KW-0880">Kelch repeat</keyword>
<dbReference type="InterPro" id="IPR036116">
    <property type="entry name" value="FN3_sf"/>
</dbReference>
<feature type="domain" description="Fibronectin type-III" evidence="3">
    <location>
        <begin position="101"/>
        <end position="209"/>
    </location>
</feature>
<evidence type="ECO:0000256" key="2">
    <source>
        <dbReference type="SAM" id="MobiDB-lite"/>
    </source>
</evidence>
<gene>
    <name evidence="4" type="ORF">ACAOBT_LOCUS15124</name>
</gene>
<dbReference type="InterPro" id="IPR003961">
    <property type="entry name" value="FN3_dom"/>
</dbReference>
<name>A0A9P0PJ12_ACAOB</name>
<keyword evidence="5" id="KW-1185">Reference proteome</keyword>